<dbReference type="STRING" id="133381.A0A2T9ZJI2"/>
<feature type="binding site" evidence="4">
    <location>
        <position position="164"/>
    </location>
    <ligand>
        <name>substrate</name>
    </ligand>
</feature>
<reference evidence="7 8" key="1">
    <citation type="journal article" date="2018" name="MBio">
        <title>Comparative Genomics Reveals the Core Gene Toolbox for the Fungus-Insect Symbiosis.</title>
        <authorList>
            <person name="Wang Y."/>
            <person name="Stata M."/>
            <person name="Wang W."/>
            <person name="Stajich J.E."/>
            <person name="White M.M."/>
            <person name="Moncalvo J.M."/>
        </authorList>
    </citation>
    <scope>NUCLEOTIDE SEQUENCE [LARGE SCALE GENOMIC DNA]</scope>
    <source>
        <strain evidence="7 8">SC-DP-2</strain>
    </source>
</reference>
<organism evidence="7 8">
    <name type="scientific">Smittium megazygosporum</name>
    <dbReference type="NCBI Taxonomy" id="133381"/>
    <lineage>
        <taxon>Eukaryota</taxon>
        <taxon>Fungi</taxon>
        <taxon>Fungi incertae sedis</taxon>
        <taxon>Zoopagomycota</taxon>
        <taxon>Kickxellomycotina</taxon>
        <taxon>Harpellomycetes</taxon>
        <taxon>Harpellales</taxon>
        <taxon>Legeriomycetaceae</taxon>
        <taxon>Smittium</taxon>
    </lineage>
</organism>
<dbReference type="Proteomes" id="UP000245609">
    <property type="component" value="Unassembled WGS sequence"/>
</dbReference>
<dbReference type="InterPro" id="IPR040442">
    <property type="entry name" value="Pyrv_kinase-like_dom_sf"/>
</dbReference>
<feature type="binding site" evidence="5">
    <location>
        <position position="164"/>
    </location>
    <ligand>
        <name>Mg(2+)</name>
        <dbReference type="ChEBI" id="CHEBI:18420"/>
    </ligand>
</feature>
<comment type="cofactor">
    <cofactor evidence="1">
        <name>Mg(2+)</name>
        <dbReference type="ChEBI" id="CHEBI:18420"/>
    </cofactor>
</comment>
<dbReference type="SUPFAM" id="SSF51621">
    <property type="entry name" value="Phosphoenolpyruvate/pyruvate domain"/>
    <property type="match status" value="1"/>
</dbReference>
<feature type="domain" description="HpcH/HpaI aldolase/citrate lyase" evidence="6">
    <location>
        <begin position="41"/>
        <end position="259"/>
    </location>
</feature>
<keyword evidence="2 5" id="KW-0479">Metal-binding</keyword>
<keyword evidence="3 5" id="KW-0460">Magnesium</keyword>
<protein>
    <recommendedName>
        <fullName evidence="6">HpcH/HpaI aldolase/citrate lyase domain-containing protein</fullName>
    </recommendedName>
</protein>
<dbReference type="GO" id="GO:0000287">
    <property type="term" value="F:magnesium ion binding"/>
    <property type="evidence" value="ECO:0007669"/>
    <property type="project" value="TreeGrafter"/>
</dbReference>
<evidence type="ECO:0000313" key="7">
    <source>
        <dbReference type="EMBL" id="PVV04710.1"/>
    </source>
</evidence>
<feature type="binding site" evidence="5">
    <location>
        <position position="191"/>
    </location>
    <ligand>
        <name>Mg(2+)</name>
        <dbReference type="ChEBI" id="CHEBI:18420"/>
    </ligand>
</feature>
<dbReference type="PANTHER" id="PTHR32308:SF0">
    <property type="entry name" value="HPCH_HPAI ALDOLASE_CITRATE LYASE DOMAIN-CONTAINING PROTEIN"/>
    <property type="match status" value="1"/>
</dbReference>
<dbReference type="GO" id="GO:0006107">
    <property type="term" value="P:oxaloacetate metabolic process"/>
    <property type="evidence" value="ECO:0007669"/>
    <property type="project" value="TreeGrafter"/>
</dbReference>
<dbReference type="PANTHER" id="PTHR32308">
    <property type="entry name" value="LYASE BETA SUBUNIT, PUTATIVE (AFU_ORTHOLOGUE AFUA_4G13030)-RELATED"/>
    <property type="match status" value="1"/>
</dbReference>
<dbReference type="Gene3D" id="3.20.20.60">
    <property type="entry name" value="Phosphoenolpyruvate-binding domains"/>
    <property type="match status" value="1"/>
</dbReference>
<evidence type="ECO:0000256" key="4">
    <source>
        <dbReference type="PIRSR" id="PIRSR015582-1"/>
    </source>
</evidence>
<dbReference type="PIRSF" id="PIRSF015582">
    <property type="entry name" value="Cit_lyase_B"/>
    <property type="match status" value="1"/>
</dbReference>
<evidence type="ECO:0000256" key="2">
    <source>
        <dbReference type="ARBA" id="ARBA00022723"/>
    </source>
</evidence>
<dbReference type="InterPro" id="IPR005000">
    <property type="entry name" value="Aldolase/citrate-lyase_domain"/>
</dbReference>
<dbReference type="InterPro" id="IPR015813">
    <property type="entry name" value="Pyrv/PenolPyrv_kinase-like_dom"/>
</dbReference>
<evidence type="ECO:0000256" key="5">
    <source>
        <dbReference type="PIRSR" id="PIRSR015582-2"/>
    </source>
</evidence>
<dbReference type="OrthoDB" id="1773at2759"/>
<name>A0A2T9ZJI2_9FUNG</name>
<evidence type="ECO:0000259" key="6">
    <source>
        <dbReference type="Pfam" id="PF03328"/>
    </source>
</evidence>
<dbReference type="EMBL" id="MBFS01000088">
    <property type="protein sequence ID" value="PVV04710.1"/>
    <property type="molecule type" value="Genomic_DNA"/>
</dbReference>
<sequence length="331" mass="36707">MNAFRLTTKIRVAPQLLQSKALLSRAYTIAPMLKSDKKIRRSLMYVPCSEERKIQKSLKSQADCIMYDLEDGVSLNRKGQARQMVTSALELQRDKASELGVRINAIGSGLELDDLQVILQSKKLETILVPKVQTPTDIAFVSNMIDTLAPEETKHKIKIIAAIESALGIMNIREIATCNPRIDSLLFAAEDYCNDTEMTRTPSKIELYYARATVSNAAHAYGLEAIDMVCMDFKSKETLKDECLNGLRLGFSGKQAIHPDQIDMINASFCPSPDVIDRAVKIVKGFEEHSSKGIGAFDLDGKAIDMPVVKWAEKIIIRAKLSGVDVEKLLA</sequence>
<dbReference type="AlphaFoldDB" id="A0A2T9ZJI2"/>
<evidence type="ECO:0000313" key="8">
    <source>
        <dbReference type="Proteomes" id="UP000245609"/>
    </source>
</evidence>
<evidence type="ECO:0000256" key="3">
    <source>
        <dbReference type="ARBA" id="ARBA00022842"/>
    </source>
</evidence>
<dbReference type="InterPro" id="IPR011206">
    <property type="entry name" value="Citrate_lyase_beta/mcl1/mcl2"/>
</dbReference>
<accession>A0A2T9ZJI2</accession>
<dbReference type="GO" id="GO:0003824">
    <property type="term" value="F:catalytic activity"/>
    <property type="evidence" value="ECO:0007669"/>
    <property type="project" value="InterPro"/>
</dbReference>
<evidence type="ECO:0000256" key="1">
    <source>
        <dbReference type="ARBA" id="ARBA00001946"/>
    </source>
</evidence>
<feature type="binding site" evidence="4">
    <location>
        <position position="102"/>
    </location>
    <ligand>
        <name>substrate</name>
    </ligand>
</feature>
<proteinExistence type="predicted"/>
<dbReference type="Pfam" id="PF03328">
    <property type="entry name" value="HpcH_HpaI"/>
    <property type="match status" value="1"/>
</dbReference>
<gene>
    <name evidence="7" type="ORF">BB560_000778</name>
</gene>
<keyword evidence="8" id="KW-1185">Reference proteome</keyword>
<comment type="caution">
    <text evidence="7">The sequence shown here is derived from an EMBL/GenBank/DDBJ whole genome shotgun (WGS) entry which is preliminary data.</text>
</comment>